<evidence type="ECO:0000313" key="1">
    <source>
        <dbReference type="Proteomes" id="UP000887564"/>
    </source>
</evidence>
<dbReference type="Proteomes" id="UP000887564">
    <property type="component" value="Unplaced"/>
</dbReference>
<reference evidence="2" key="1">
    <citation type="submission" date="2022-11" db="UniProtKB">
        <authorList>
            <consortium name="WormBaseParasite"/>
        </authorList>
    </citation>
    <scope>IDENTIFICATION</scope>
</reference>
<name>A0A914SDF7_PAREQ</name>
<dbReference type="WBParaSite" id="PEQ_0001210101-mRNA-1">
    <property type="protein sequence ID" value="PEQ_0001210101-mRNA-1"/>
    <property type="gene ID" value="PEQ_0001210101"/>
</dbReference>
<proteinExistence type="predicted"/>
<organism evidence="1 2">
    <name type="scientific">Parascaris equorum</name>
    <name type="common">Equine roundworm</name>
    <dbReference type="NCBI Taxonomy" id="6256"/>
    <lineage>
        <taxon>Eukaryota</taxon>
        <taxon>Metazoa</taxon>
        <taxon>Ecdysozoa</taxon>
        <taxon>Nematoda</taxon>
        <taxon>Chromadorea</taxon>
        <taxon>Rhabditida</taxon>
        <taxon>Spirurina</taxon>
        <taxon>Ascaridomorpha</taxon>
        <taxon>Ascaridoidea</taxon>
        <taxon>Ascarididae</taxon>
        <taxon>Parascaris</taxon>
    </lineage>
</organism>
<evidence type="ECO:0000313" key="2">
    <source>
        <dbReference type="WBParaSite" id="PEQ_0001210101-mRNA-1"/>
    </source>
</evidence>
<sequence length="46" mass="5350">MYPQFRVKNRRNEIQKAILSLCVNAQMWRSLVETVEVDPKVGTTVT</sequence>
<dbReference type="AlphaFoldDB" id="A0A914SDF7"/>
<keyword evidence="1" id="KW-1185">Reference proteome</keyword>
<accession>A0A914SDF7</accession>
<protein>
    <submittedName>
        <fullName evidence="2">Uncharacterized protein</fullName>
    </submittedName>
</protein>